<reference evidence="3" key="1">
    <citation type="submission" date="2014-04" db="EMBL/GenBank/DDBJ databases">
        <title>Evolutionary Origins and Diversification of the Mycorrhizal Mutualists.</title>
        <authorList>
            <consortium name="DOE Joint Genome Institute"/>
            <consortium name="Mycorrhizal Genomics Consortium"/>
            <person name="Kohler A."/>
            <person name="Kuo A."/>
            <person name="Nagy L.G."/>
            <person name="Floudas D."/>
            <person name="Copeland A."/>
            <person name="Barry K.W."/>
            <person name="Cichocki N."/>
            <person name="Veneault-Fourrey C."/>
            <person name="LaButti K."/>
            <person name="Lindquist E.A."/>
            <person name="Lipzen A."/>
            <person name="Lundell T."/>
            <person name="Morin E."/>
            <person name="Murat C."/>
            <person name="Riley R."/>
            <person name="Ohm R."/>
            <person name="Sun H."/>
            <person name="Tunlid A."/>
            <person name="Henrissat B."/>
            <person name="Grigoriev I.V."/>
            <person name="Hibbett D.S."/>
            <person name="Martin F."/>
        </authorList>
    </citation>
    <scope>NUCLEOTIDE SEQUENCE [LARGE SCALE GENOMIC DNA]</scope>
    <source>
        <strain evidence="3">FD-334 SS-4</strain>
    </source>
</reference>
<dbReference type="EMBL" id="KN817586">
    <property type="protein sequence ID" value="KJA18665.1"/>
    <property type="molecule type" value="Genomic_DNA"/>
</dbReference>
<feature type="compositionally biased region" description="Polar residues" evidence="1">
    <location>
        <begin position="52"/>
        <end position="68"/>
    </location>
</feature>
<feature type="region of interest" description="Disordered" evidence="1">
    <location>
        <begin position="22"/>
        <end position="83"/>
    </location>
</feature>
<protein>
    <submittedName>
        <fullName evidence="2">Uncharacterized protein</fullName>
    </submittedName>
</protein>
<organism evidence="2 3">
    <name type="scientific">Hypholoma sublateritium (strain FD-334 SS-4)</name>
    <dbReference type="NCBI Taxonomy" id="945553"/>
    <lineage>
        <taxon>Eukaryota</taxon>
        <taxon>Fungi</taxon>
        <taxon>Dikarya</taxon>
        <taxon>Basidiomycota</taxon>
        <taxon>Agaricomycotina</taxon>
        <taxon>Agaricomycetes</taxon>
        <taxon>Agaricomycetidae</taxon>
        <taxon>Agaricales</taxon>
        <taxon>Agaricineae</taxon>
        <taxon>Strophariaceae</taxon>
        <taxon>Hypholoma</taxon>
    </lineage>
</organism>
<keyword evidence="3" id="KW-1185">Reference proteome</keyword>
<dbReference type="STRING" id="945553.A0A0D2PER6"/>
<feature type="region of interest" description="Disordered" evidence="1">
    <location>
        <begin position="269"/>
        <end position="313"/>
    </location>
</feature>
<evidence type="ECO:0000313" key="2">
    <source>
        <dbReference type="EMBL" id="KJA18665.1"/>
    </source>
</evidence>
<gene>
    <name evidence="2" type="ORF">HYPSUDRAFT_79066</name>
</gene>
<feature type="region of interest" description="Disordered" evidence="1">
    <location>
        <begin position="381"/>
        <end position="416"/>
    </location>
</feature>
<evidence type="ECO:0000256" key="1">
    <source>
        <dbReference type="SAM" id="MobiDB-lite"/>
    </source>
</evidence>
<feature type="compositionally biased region" description="Low complexity" evidence="1">
    <location>
        <begin position="381"/>
        <end position="394"/>
    </location>
</feature>
<dbReference type="OMA" id="IMSRIRC"/>
<proteinExistence type="predicted"/>
<dbReference type="Proteomes" id="UP000054270">
    <property type="component" value="Unassembled WGS sequence"/>
</dbReference>
<feature type="region of interest" description="Disordered" evidence="1">
    <location>
        <begin position="189"/>
        <end position="238"/>
    </location>
</feature>
<dbReference type="AlphaFoldDB" id="A0A0D2PER6"/>
<feature type="compositionally biased region" description="Polar residues" evidence="1">
    <location>
        <begin position="191"/>
        <end position="209"/>
    </location>
</feature>
<dbReference type="OrthoDB" id="3070411at2759"/>
<accession>A0A0D2PER6</accession>
<feature type="compositionally biased region" description="Basic and acidic residues" evidence="1">
    <location>
        <begin position="397"/>
        <end position="408"/>
    </location>
</feature>
<feature type="compositionally biased region" description="Low complexity" evidence="1">
    <location>
        <begin position="275"/>
        <end position="289"/>
    </location>
</feature>
<sequence>MRQGNGVLQSGSSLEDNLESIPGAAVLRSPKSKSFRSSPLAGPAISVAVADQPSTESRRASSYISSATPLADPLHSYPRTRSSQSISRSVFLRRLSQPLLLGDKSPSEPNLFSTRPANVAPTGSSVTLHAITENEDVGGQRVTSLKREVTPLVFPGTSNGSAIAHQSAAQPESAVQLRMGERTTMDVRMRNSASGSRVRSESPTQSGSITAPARPKSITPPHRSPVARTPPKDNSWYTEHAYTTTPRFSRLGLPAEGVVLPLTAKEYKKKNGNVSRHSSQSMSKRSTSKAIEEAPPSEQGSRPPSSTRRLLPSIPHILLTPIIRPRRSQKLPTDADCVGRLPVAVPAPAPELQSSAILPSSPTNSEHSTLFMYDSIDPVDVSPSSGTASSASSTLADESRPPLRDTDKFNNSPSGSDIFRDDVLQLSFPKPAGAPERSTSIMSRIRCLRWTSRARRTTTQPSREVD</sequence>
<feature type="compositionally biased region" description="Polar residues" evidence="1">
    <location>
        <begin position="298"/>
        <end position="308"/>
    </location>
</feature>
<name>A0A0D2PER6_HYPSF</name>
<evidence type="ECO:0000313" key="3">
    <source>
        <dbReference type="Proteomes" id="UP000054270"/>
    </source>
</evidence>